<proteinExistence type="predicted"/>
<evidence type="ECO:0000313" key="1">
    <source>
        <dbReference type="EMBL" id="QDU72773.1"/>
    </source>
</evidence>
<dbReference type="Gene3D" id="1.10.10.10">
    <property type="entry name" value="Winged helix-like DNA-binding domain superfamily/Winged helix DNA-binding domain"/>
    <property type="match status" value="1"/>
</dbReference>
<sequence>MSATTVERATEKQLHARVSQRNHADRILARAAYLPRHEQLLLDQIYRHGMTITDTARLLDKPPRTVQRRLRNLLNRLNSDLFAFVATQLDLLPPDVRPTAKSVALHGHSLRKTARQTGISLHRVREHMGVVKALARL</sequence>
<gene>
    <name evidence="1" type="ORF">Pan265_26470</name>
</gene>
<dbReference type="RefSeq" id="WP_145446933.1">
    <property type="nucleotide sequence ID" value="NZ_CP036280.1"/>
</dbReference>
<name>A0A518C0L8_9BACT</name>
<protein>
    <submittedName>
        <fullName evidence="1">Sigma-70, region 4</fullName>
    </submittedName>
</protein>
<evidence type="ECO:0000313" key="2">
    <source>
        <dbReference type="Proteomes" id="UP000320386"/>
    </source>
</evidence>
<organism evidence="1 2">
    <name type="scientific">Mucisphaera calidilacus</name>
    <dbReference type="NCBI Taxonomy" id="2527982"/>
    <lineage>
        <taxon>Bacteria</taxon>
        <taxon>Pseudomonadati</taxon>
        <taxon>Planctomycetota</taxon>
        <taxon>Phycisphaerae</taxon>
        <taxon>Phycisphaerales</taxon>
        <taxon>Phycisphaeraceae</taxon>
        <taxon>Mucisphaera</taxon>
    </lineage>
</organism>
<dbReference type="KEGG" id="mcad:Pan265_26470"/>
<dbReference type="InterPro" id="IPR013324">
    <property type="entry name" value="RNA_pol_sigma_r3/r4-like"/>
</dbReference>
<reference evidence="1 2" key="1">
    <citation type="submission" date="2019-02" db="EMBL/GenBank/DDBJ databases">
        <title>Deep-cultivation of Planctomycetes and their phenomic and genomic characterization uncovers novel biology.</title>
        <authorList>
            <person name="Wiegand S."/>
            <person name="Jogler M."/>
            <person name="Boedeker C."/>
            <person name="Pinto D."/>
            <person name="Vollmers J."/>
            <person name="Rivas-Marin E."/>
            <person name="Kohn T."/>
            <person name="Peeters S.H."/>
            <person name="Heuer A."/>
            <person name="Rast P."/>
            <person name="Oberbeckmann S."/>
            <person name="Bunk B."/>
            <person name="Jeske O."/>
            <person name="Meyerdierks A."/>
            <person name="Storesund J.E."/>
            <person name="Kallscheuer N."/>
            <person name="Luecker S."/>
            <person name="Lage O.M."/>
            <person name="Pohl T."/>
            <person name="Merkel B.J."/>
            <person name="Hornburger P."/>
            <person name="Mueller R.-W."/>
            <person name="Bruemmer F."/>
            <person name="Labrenz M."/>
            <person name="Spormann A.M."/>
            <person name="Op den Camp H."/>
            <person name="Overmann J."/>
            <person name="Amann R."/>
            <person name="Jetten M.S.M."/>
            <person name="Mascher T."/>
            <person name="Medema M.H."/>
            <person name="Devos D.P."/>
            <person name="Kaster A.-K."/>
            <person name="Ovreas L."/>
            <person name="Rohde M."/>
            <person name="Galperin M.Y."/>
            <person name="Jogler C."/>
        </authorList>
    </citation>
    <scope>NUCLEOTIDE SEQUENCE [LARGE SCALE GENOMIC DNA]</scope>
    <source>
        <strain evidence="1 2">Pan265</strain>
    </source>
</reference>
<keyword evidence="2" id="KW-1185">Reference proteome</keyword>
<accession>A0A518C0L8</accession>
<dbReference type="EMBL" id="CP036280">
    <property type="protein sequence ID" value="QDU72773.1"/>
    <property type="molecule type" value="Genomic_DNA"/>
</dbReference>
<dbReference type="Proteomes" id="UP000320386">
    <property type="component" value="Chromosome"/>
</dbReference>
<dbReference type="InterPro" id="IPR036388">
    <property type="entry name" value="WH-like_DNA-bd_sf"/>
</dbReference>
<dbReference type="SUPFAM" id="SSF88659">
    <property type="entry name" value="Sigma3 and sigma4 domains of RNA polymerase sigma factors"/>
    <property type="match status" value="1"/>
</dbReference>
<dbReference type="AlphaFoldDB" id="A0A518C0L8"/>